<dbReference type="AlphaFoldDB" id="A0A8K0VXE7"/>
<name>A0A8K0VXE7_9PLEO</name>
<keyword evidence="3" id="KW-1185">Reference proteome</keyword>
<dbReference type="Proteomes" id="UP000813461">
    <property type="component" value="Unassembled WGS sequence"/>
</dbReference>
<feature type="region of interest" description="Disordered" evidence="1">
    <location>
        <begin position="445"/>
        <end position="469"/>
    </location>
</feature>
<protein>
    <submittedName>
        <fullName evidence="2">Uncharacterized protein</fullName>
    </submittedName>
</protein>
<accession>A0A8K0VXE7</accession>
<evidence type="ECO:0000256" key="1">
    <source>
        <dbReference type="SAM" id="MobiDB-lite"/>
    </source>
</evidence>
<sequence length="469" mass="53830">MAPKKQASTVLIAKGASWPRDQNAFSLLTIPLEILNAIYECAFVRDEMVVVDKEEHGKPDEFDPEYVFFNPRGENDCPVAQEYRLADPTCQRYPHRHYVGVHKRMRVACENFLNRISGQNNVATTMAADLHQVHIHNRNLNTGDVSVPSSTFRSRYWQPSSYRREFAVDHHQQKIIWNTAQPTAPLDCLSPKEFDLIFKYIAYEPEGTLFDLDHRQIFNNPLPYYAIDRSTRVMIQSRLQATREVVVRTRVRDSRAGGIDIASLRLWLEGPGEALFPRDCLLWILFNDPPPVIELILEPADAEKLPRDFFANITDLVLWTTHMPDHFIIRLTNAIKTKTDDENAGDFKIHTVLLKTLRQKYFLMLSYAMIACVSKRYDYEPEIWVNGEGKIFETSHLPPSSADSDTVPELRVGALEDLSDEEIIGKGVHLVDRIREIELARRVAFEGADPEEEKSSFDMDANENEGLGR</sequence>
<comment type="caution">
    <text evidence="2">The sequence shown here is derived from an EMBL/GenBank/DDBJ whole genome shotgun (WGS) entry which is preliminary data.</text>
</comment>
<reference evidence="2" key="1">
    <citation type="journal article" date="2021" name="Nat. Commun.">
        <title>Genetic determinants of endophytism in the Arabidopsis root mycobiome.</title>
        <authorList>
            <person name="Mesny F."/>
            <person name="Miyauchi S."/>
            <person name="Thiergart T."/>
            <person name="Pickel B."/>
            <person name="Atanasova L."/>
            <person name="Karlsson M."/>
            <person name="Huettel B."/>
            <person name="Barry K.W."/>
            <person name="Haridas S."/>
            <person name="Chen C."/>
            <person name="Bauer D."/>
            <person name="Andreopoulos W."/>
            <person name="Pangilinan J."/>
            <person name="LaButti K."/>
            <person name="Riley R."/>
            <person name="Lipzen A."/>
            <person name="Clum A."/>
            <person name="Drula E."/>
            <person name="Henrissat B."/>
            <person name="Kohler A."/>
            <person name="Grigoriev I.V."/>
            <person name="Martin F.M."/>
            <person name="Hacquard S."/>
        </authorList>
    </citation>
    <scope>NUCLEOTIDE SEQUENCE</scope>
    <source>
        <strain evidence="2">MPI-SDFR-AT-0120</strain>
    </source>
</reference>
<dbReference type="EMBL" id="JAGMVJ010000011">
    <property type="protein sequence ID" value="KAH7086588.1"/>
    <property type="molecule type" value="Genomic_DNA"/>
</dbReference>
<evidence type="ECO:0000313" key="3">
    <source>
        <dbReference type="Proteomes" id="UP000813461"/>
    </source>
</evidence>
<organism evidence="2 3">
    <name type="scientific">Paraphoma chrysanthemicola</name>
    <dbReference type="NCBI Taxonomy" id="798071"/>
    <lineage>
        <taxon>Eukaryota</taxon>
        <taxon>Fungi</taxon>
        <taxon>Dikarya</taxon>
        <taxon>Ascomycota</taxon>
        <taxon>Pezizomycotina</taxon>
        <taxon>Dothideomycetes</taxon>
        <taxon>Pleosporomycetidae</taxon>
        <taxon>Pleosporales</taxon>
        <taxon>Pleosporineae</taxon>
        <taxon>Phaeosphaeriaceae</taxon>
        <taxon>Paraphoma</taxon>
    </lineage>
</organism>
<evidence type="ECO:0000313" key="2">
    <source>
        <dbReference type="EMBL" id="KAH7086588.1"/>
    </source>
</evidence>
<gene>
    <name evidence="2" type="ORF">FB567DRAFT_603686</name>
</gene>
<proteinExistence type="predicted"/>